<evidence type="ECO:0000313" key="7">
    <source>
        <dbReference type="Proteomes" id="UP000473681"/>
    </source>
</evidence>
<sequence>MQKINCDVNNCSHNCSGTCYANRVDIGGDSAQKDCDTCCGSFLDKKNYSDLTNNSNSSGECDCLVCTVKTCTHNCNNLCDLSSINVNGANPNMYTETNCQSFESK</sequence>
<dbReference type="EMBL" id="SGKU01000003">
    <property type="protein sequence ID" value="NFA41398.1"/>
    <property type="molecule type" value="Genomic_DNA"/>
</dbReference>
<dbReference type="Proteomes" id="UP000486903">
    <property type="component" value="Unassembled WGS sequence"/>
</dbReference>
<feature type="domain" description="DUF1540" evidence="1">
    <location>
        <begin position="66"/>
        <end position="102"/>
    </location>
</feature>
<evidence type="ECO:0000313" key="6">
    <source>
        <dbReference type="Proteomes" id="UP000472355"/>
    </source>
</evidence>
<dbReference type="Proteomes" id="UP000472355">
    <property type="component" value="Unassembled WGS sequence"/>
</dbReference>
<evidence type="ECO:0000313" key="3">
    <source>
        <dbReference type="EMBL" id="NFF88378.1"/>
    </source>
</evidence>
<dbReference type="OMA" id="CCANTIK"/>
<dbReference type="InterPro" id="IPR011437">
    <property type="entry name" value="DUF1540"/>
</dbReference>
<organism evidence="2 6">
    <name type="scientific">Clostridium botulinum</name>
    <dbReference type="NCBI Taxonomy" id="1491"/>
    <lineage>
        <taxon>Bacteria</taxon>
        <taxon>Bacillati</taxon>
        <taxon>Bacillota</taxon>
        <taxon>Clostridia</taxon>
        <taxon>Eubacteriales</taxon>
        <taxon>Clostridiaceae</taxon>
        <taxon>Clostridium</taxon>
    </lineage>
</organism>
<proteinExistence type="predicted"/>
<comment type="caution">
    <text evidence="2">The sequence shown here is derived from an EMBL/GenBank/DDBJ whole genome shotgun (WGS) entry which is preliminary data.</text>
</comment>
<evidence type="ECO:0000313" key="4">
    <source>
        <dbReference type="EMBL" id="NFN34348.1"/>
    </source>
</evidence>
<dbReference type="EMBL" id="SWVK01000004">
    <property type="protein sequence ID" value="NFN34348.1"/>
    <property type="molecule type" value="Genomic_DNA"/>
</dbReference>
<dbReference type="AlphaFoldDB" id="A0A093WB66"/>
<dbReference type="Pfam" id="PF07561">
    <property type="entry name" value="DUF1540"/>
    <property type="match status" value="2"/>
</dbReference>
<name>A0A093WB66_CLOBO</name>
<evidence type="ECO:0000259" key="1">
    <source>
        <dbReference type="Pfam" id="PF07561"/>
    </source>
</evidence>
<dbReference type="OrthoDB" id="9792226at2"/>
<dbReference type="Proteomes" id="UP000476820">
    <property type="component" value="Unassembled WGS sequence"/>
</dbReference>
<accession>A0A093WB66</accession>
<dbReference type="Proteomes" id="UP000473681">
    <property type="component" value="Unassembled WGS sequence"/>
</dbReference>
<dbReference type="RefSeq" id="WP_003372745.1">
    <property type="nucleotide sequence ID" value="NZ_CP010520.1"/>
</dbReference>
<dbReference type="EMBL" id="SXFB01000004">
    <property type="protein sequence ID" value="NFV26233.1"/>
    <property type="molecule type" value="Genomic_DNA"/>
</dbReference>
<reference evidence="7 8" key="2">
    <citation type="submission" date="2019-04" db="EMBL/GenBank/DDBJ databases">
        <title>Genome sequencing of Clostridium botulinum Groups I-IV and Clostridium butyricum.</title>
        <authorList>
            <person name="Brunt J."/>
            <person name="Van Vliet A.H.M."/>
            <person name="Stringer S.C."/>
            <person name="Carter A.T."/>
            <person name="Peck M.W."/>
        </authorList>
    </citation>
    <scope>NUCLEOTIDE SEQUENCE [LARGE SCALE GENOMIC DNA]</scope>
    <source>
        <strain evidence="3 8">1605</strain>
        <strain evidence="5 9">BL81</strain>
        <strain evidence="4 7">CB-K-33E</strain>
    </source>
</reference>
<protein>
    <submittedName>
        <fullName evidence="2">DUF1540 domain-containing protein</fullName>
    </submittedName>
</protein>
<evidence type="ECO:0000313" key="9">
    <source>
        <dbReference type="Proteomes" id="UP000486903"/>
    </source>
</evidence>
<reference evidence="2 6" key="1">
    <citation type="submission" date="2019-02" db="EMBL/GenBank/DDBJ databases">
        <title>Genome sequencing of Clostridium botulinum clinical isolates.</title>
        <authorList>
            <person name="Brunt J."/>
            <person name="Van Vliet A.H.M."/>
            <person name="Stringer S.C."/>
            <person name="Grant K.A."/>
            <person name="Carter A.C."/>
            <person name="Peck M.W."/>
        </authorList>
    </citation>
    <scope>NUCLEOTIDE SEQUENCE [LARGE SCALE GENOMIC DNA]</scope>
    <source>
        <strain evidence="2 6">H113700579</strain>
    </source>
</reference>
<evidence type="ECO:0000313" key="8">
    <source>
        <dbReference type="Proteomes" id="UP000476820"/>
    </source>
</evidence>
<evidence type="ECO:0000313" key="5">
    <source>
        <dbReference type="EMBL" id="NFV26233.1"/>
    </source>
</evidence>
<evidence type="ECO:0000313" key="2">
    <source>
        <dbReference type="EMBL" id="NFA41398.1"/>
    </source>
</evidence>
<feature type="domain" description="DUF1540" evidence="1">
    <location>
        <begin position="4"/>
        <end position="42"/>
    </location>
</feature>
<dbReference type="EMBL" id="SWOV01000028">
    <property type="protein sequence ID" value="NFF88378.1"/>
    <property type="molecule type" value="Genomic_DNA"/>
</dbReference>
<gene>
    <name evidence="2" type="ORF">EXM65_02090</name>
    <name evidence="3" type="ORF">FC774_10925</name>
    <name evidence="4" type="ORF">FDB51_04225</name>
    <name evidence="5" type="ORF">FDG31_08575</name>
</gene>